<reference evidence="3" key="1">
    <citation type="submission" date="2025-08" db="UniProtKB">
        <authorList>
            <consortium name="RefSeq"/>
        </authorList>
    </citation>
    <scope>IDENTIFICATION</scope>
</reference>
<dbReference type="Pfam" id="PF21530">
    <property type="entry name" value="Pif1_2B_dom"/>
    <property type="match status" value="1"/>
</dbReference>
<dbReference type="KEGG" id="osn:115210447"/>
<organism evidence="2 3">
    <name type="scientific">Octopus sinensis</name>
    <name type="common">East Asian common octopus</name>
    <dbReference type="NCBI Taxonomy" id="2607531"/>
    <lineage>
        <taxon>Eukaryota</taxon>
        <taxon>Metazoa</taxon>
        <taxon>Spiralia</taxon>
        <taxon>Lophotrochozoa</taxon>
        <taxon>Mollusca</taxon>
        <taxon>Cephalopoda</taxon>
        <taxon>Coleoidea</taxon>
        <taxon>Octopodiformes</taxon>
        <taxon>Octopoda</taxon>
        <taxon>Incirrata</taxon>
        <taxon>Octopodidae</taxon>
        <taxon>Octopus</taxon>
    </lineage>
</organism>
<dbReference type="PANTHER" id="PTHR10492">
    <property type="match status" value="1"/>
</dbReference>
<dbReference type="InterPro" id="IPR049163">
    <property type="entry name" value="Pif1-like_2B_dom"/>
</dbReference>
<proteinExistence type="predicted"/>
<gene>
    <name evidence="3" type="primary">LOC115210447</name>
</gene>
<sequence>MLLKIGNGQIMSDDNGYIDATTVGHTESSPDDLCSAVYPNLTTEYIKLNWLHDMALLAPTNAAVNTPNYDLLSQLPSQERCYKSVDNVIELDLVTQFPTEFLNSQDPPGPPPHELHLKVGCPVIFLRNLNSPTPCNGTRFMVKQMMDQTIEAKSITKHGKNDTVFIPKIPLTPRDYTYVETPAPSETQLHHGN</sequence>
<feature type="domain" description="DNA helicase Pif1-like 2B" evidence="1">
    <location>
        <begin position="100"/>
        <end position="144"/>
    </location>
</feature>
<evidence type="ECO:0000313" key="2">
    <source>
        <dbReference type="Proteomes" id="UP000515154"/>
    </source>
</evidence>
<name>A0A6P7S9Z8_9MOLL</name>
<dbReference type="AlphaFoldDB" id="A0A6P7S9Z8"/>
<dbReference type="Proteomes" id="UP000515154">
    <property type="component" value="Linkage group LG4"/>
</dbReference>
<protein>
    <submittedName>
        <fullName evidence="3">Uncharacterized protein LOC115210447</fullName>
    </submittedName>
</protein>
<evidence type="ECO:0000259" key="1">
    <source>
        <dbReference type="Pfam" id="PF21530"/>
    </source>
</evidence>
<dbReference type="PANTHER" id="PTHR10492:SF57">
    <property type="entry name" value="ATP-DEPENDENT DNA HELICASE"/>
    <property type="match status" value="1"/>
</dbReference>
<evidence type="ECO:0000313" key="3">
    <source>
        <dbReference type="RefSeq" id="XP_029634908.1"/>
    </source>
</evidence>
<dbReference type="SUPFAM" id="SSF52540">
    <property type="entry name" value="P-loop containing nucleoside triphosphate hydrolases"/>
    <property type="match status" value="1"/>
</dbReference>
<accession>A0A6P7S9Z8</accession>
<dbReference type="InterPro" id="IPR027417">
    <property type="entry name" value="P-loop_NTPase"/>
</dbReference>
<dbReference type="RefSeq" id="XP_029634908.1">
    <property type="nucleotide sequence ID" value="XM_029779048.1"/>
</dbReference>
<keyword evidence="2" id="KW-1185">Reference proteome</keyword>